<keyword evidence="1" id="KW-0479">Metal-binding</keyword>
<evidence type="ECO:0000313" key="5">
    <source>
        <dbReference type="Proteomes" id="UP000604825"/>
    </source>
</evidence>
<dbReference type="InterPro" id="IPR025836">
    <property type="entry name" value="Zn_knuckle_CX2CX4HX4C"/>
</dbReference>
<dbReference type="Pfam" id="PF14111">
    <property type="entry name" value="DUF4283"/>
    <property type="match status" value="1"/>
</dbReference>
<comment type="caution">
    <text evidence="4">The sequence shown here is derived from an EMBL/GenBank/DDBJ whole genome shotgun (WGS) entry which is preliminary data.</text>
</comment>
<evidence type="ECO:0000259" key="3">
    <source>
        <dbReference type="PROSITE" id="PS50158"/>
    </source>
</evidence>
<dbReference type="Gene3D" id="3.60.10.10">
    <property type="entry name" value="Endonuclease/exonuclease/phosphatase"/>
    <property type="match status" value="1"/>
</dbReference>
<feature type="compositionally biased region" description="Basic and acidic residues" evidence="2">
    <location>
        <begin position="212"/>
        <end position="223"/>
    </location>
</feature>
<dbReference type="GO" id="GO:0003676">
    <property type="term" value="F:nucleic acid binding"/>
    <property type="evidence" value="ECO:0007669"/>
    <property type="project" value="InterPro"/>
</dbReference>
<keyword evidence="1" id="KW-0862">Zinc</keyword>
<evidence type="ECO:0000256" key="1">
    <source>
        <dbReference type="PROSITE-ProRule" id="PRU00047"/>
    </source>
</evidence>
<dbReference type="InterPro" id="IPR036691">
    <property type="entry name" value="Endo/exonu/phosph_ase_sf"/>
</dbReference>
<keyword evidence="1" id="KW-0863">Zinc-finger</keyword>
<dbReference type="PROSITE" id="PS50158">
    <property type="entry name" value="ZF_CCHC"/>
    <property type="match status" value="1"/>
</dbReference>
<keyword evidence="5" id="KW-1185">Reference proteome</keyword>
<dbReference type="AlphaFoldDB" id="A0A811PUX6"/>
<dbReference type="SUPFAM" id="SSF56219">
    <property type="entry name" value="DNase I-like"/>
    <property type="match status" value="1"/>
</dbReference>
<dbReference type="InterPro" id="IPR001878">
    <property type="entry name" value="Znf_CCHC"/>
</dbReference>
<dbReference type="GO" id="GO:0008270">
    <property type="term" value="F:zinc ion binding"/>
    <property type="evidence" value="ECO:0007669"/>
    <property type="project" value="UniProtKB-KW"/>
</dbReference>
<accession>A0A811PUX6</accession>
<organism evidence="4 5">
    <name type="scientific">Miscanthus lutarioriparius</name>
    <dbReference type="NCBI Taxonomy" id="422564"/>
    <lineage>
        <taxon>Eukaryota</taxon>
        <taxon>Viridiplantae</taxon>
        <taxon>Streptophyta</taxon>
        <taxon>Embryophyta</taxon>
        <taxon>Tracheophyta</taxon>
        <taxon>Spermatophyta</taxon>
        <taxon>Magnoliopsida</taxon>
        <taxon>Liliopsida</taxon>
        <taxon>Poales</taxon>
        <taxon>Poaceae</taxon>
        <taxon>PACMAD clade</taxon>
        <taxon>Panicoideae</taxon>
        <taxon>Andropogonodae</taxon>
        <taxon>Andropogoneae</taxon>
        <taxon>Saccharinae</taxon>
        <taxon>Miscanthus</taxon>
    </lineage>
</organism>
<dbReference type="InterPro" id="IPR025558">
    <property type="entry name" value="DUF4283"/>
</dbReference>
<evidence type="ECO:0000313" key="4">
    <source>
        <dbReference type="EMBL" id="CAD6250169.1"/>
    </source>
</evidence>
<dbReference type="Proteomes" id="UP000604825">
    <property type="component" value="Unassembled WGS sequence"/>
</dbReference>
<dbReference type="EMBL" id="CAJGYO010000008">
    <property type="protein sequence ID" value="CAD6250169.1"/>
    <property type="molecule type" value="Genomic_DNA"/>
</dbReference>
<name>A0A811PUX6_9POAL</name>
<dbReference type="PANTHER" id="PTHR33710:SF77">
    <property type="entry name" value="DNASE I-LIKE SUPERFAMILY PROTEIN"/>
    <property type="match status" value="1"/>
</dbReference>
<dbReference type="Pfam" id="PF14392">
    <property type="entry name" value="zf-CCHC_4"/>
    <property type="match status" value="1"/>
</dbReference>
<protein>
    <recommendedName>
        <fullName evidence="3">CCHC-type domain-containing protein</fullName>
    </recommendedName>
</protein>
<feature type="domain" description="CCHC-type" evidence="3">
    <location>
        <begin position="180"/>
        <end position="193"/>
    </location>
</feature>
<dbReference type="OrthoDB" id="686405at2759"/>
<reference evidence="4" key="1">
    <citation type="submission" date="2020-10" db="EMBL/GenBank/DDBJ databases">
        <authorList>
            <person name="Han B."/>
            <person name="Lu T."/>
            <person name="Zhao Q."/>
            <person name="Huang X."/>
            <person name="Zhao Y."/>
        </authorList>
    </citation>
    <scope>NUCLEOTIDE SEQUENCE</scope>
</reference>
<feature type="region of interest" description="Disordered" evidence="2">
    <location>
        <begin position="206"/>
        <end position="261"/>
    </location>
</feature>
<gene>
    <name evidence="4" type="ORF">NCGR_LOCUS33963</name>
</gene>
<sequence length="377" mass="42078">MAEMLGRLKLTLEESDAVEVADDIEEDLATSDCVIIGKVLSQGVLHIQTITSALKPAWGNPKGLRMRTAGDNMFIADFGSKQDKNRVLDGSPWNIGKRAVLVQEFDASMRPSDIHFDHVDLGPVEKLEVDDQDRACGAYLRAKVQINITKPLMRGVSIFSTKRQVKEWYEVRYEKLPNYCYSCGIIGHSSVECLIPAERDADGLLPYSGDLRVPDDKKKRPSDDVNGQNSISAGKSGGTSGQESMSGDFNEALSSDEHLGRTERGGSQMKLFRECLENCGLLDLGFSGPKFTWNNRQEGINNVRVRLDRAVVNGQFLQLFDDCHVDNIITFSSDHYAILISIGRGGDTKDYRHVTQNFRYEAMWARAADYKEVVEKN</sequence>
<dbReference type="PANTHER" id="PTHR33710">
    <property type="entry name" value="BNAC02G09200D PROTEIN"/>
    <property type="match status" value="1"/>
</dbReference>
<proteinExistence type="predicted"/>
<evidence type="ECO:0000256" key="2">
    <source>
        <dbReference type="SAM" id="MobiDB-lite"/>
    </source>
</evidence>